<reference evidence="3 4" key="1">
    <citation type="submission" date="2023-04" db="EMBL/GenBank/DDBJ databases">
        <title>Streptomyces chengmaiensis sp. nov. isolated from the stem of mangrove plant in Hainan.</title>
        <authorList>
            <person name="Huang X."/>
            <person name="Zhou S."/>
            <person name="Chu X."/>
            <person name="Xie Y."/>
            <person name="Lin Y."/>
        </authorList>
    </citation>
    <scope>NUCLEOTIDE SEQUENCE [LARGE SCALE GENOMIC DNA]</scope>
    <source>
        <strain evidence="3 4">HNM0663</strain>
    </source>
</reference>
<dbReference type="RefSeq" id="WP_279926954.1">
    <property type="nucleotide sequence ID" value="NZ_JARWBG010000005.1"/>
</dbReference>
<sequence>MIWRRRAAERPWTSSRAPSCAWTRRGCGNCASGGRPGTRQRRTPCRPPSRGRARRGPDDLAYILFTPGSTGAPKGVPTRHRNISP</sequence>
<dbReference type="EMBL" id="JARWBG010000005">
    <property type="protein sequence ID" value="MDH2388504.1"/>
    <property type="molecule type" value="Genomic_DNA"/>
</dbReference>
<dbReference type="Proteomes" id="UP001223144">
    <property type="component" value="Unassembled WGS sequence"/>
</dbReference>
<feature type="region of interest" description="Disordered" evidence="1">
    <location>
        <begin position="28"/>
        <end position="85"/>
    </location>
</feature>
<feature type="domain" description="AMP-dependent synthetase/ligase" evidence="2">
    <location>
        <begin position="53"/>
        <end position="83"/>
    </location>
</feature>
<proteinExistence type="predicted"/>
<protein>
    <submittedName>
        <fullName evidence="3">AMP-binding protein</fullName>
    </submittedName>
</protein>
<organism evidence="3 4">
    <name type="scientific">Streptomyces chengmaiensis</name>
    <dbReference type="NCBI Taxonomy" id="3040919"/>
    <lineage>
        <taxon>Bacteria</taxon>
        <taxon>Bacillati</taxon>
        <taxon>Actinomycetota</taxon>
        <taxon>Actinomycetes</taxon>
        <taxon>Kitasatosporales</taxon>
        <taxon>Streptomycetaceae</taxon>
        <taxon>Streptomyces</taxon>
    </lineage>
</organism>
<evidence type="ECO:0000313" key="3">
    <source>
        <dbReference type="EMBL" id="MDH2388504.1"/>
    </source>
</evidence>
<evidence type="ECO:0000256" key="1">
    <source>
        <dbReference type="SAM" id="MobiDB-lite"/>
    </source>
</evidence>
<feature type="compositionally biased region" description="Basic residues" evidence="1">
    <location>
        <begin position="38"/>
        <end position="54"/>
    </location>
</feature>
<comment type="caution">
    <text evidence="3">The sequence shown here is derived from an EMBL/GenBank/DDBJ whole genome shotgun (WGS) entry which is preliminary data.</text>
</comment>
<keyword evidence="4" id="KW-1185">Reference proteome</keyword>
<dbReference type="InterPro" id="IPR042099">
    <property type="entry name" value="ANL_N_sf"/>
</dbReference>
<evidence type="ECO:0000259" key="2">
    <source>
        <dbReference type="Pfam" id="PF00501"/>
    </source>
</evidence>
<dbReference type="Gene3D" id="3.40.50.12780">
    <property type="entry name" value="N-terminal domain of ligase-like"/>
    <property type="match status" value="1"/>
</dbReference>
<accession>A0ABT6HKV4</accession>
<dbReference type="InterPro" id="IPR000873">
    <property type="entry name" value="AMP-dep_synth/lig_dom"/>
</dbReference>
<gene>
    <name evidence="3" type="ORF">QCN29_06855</name>
</gene>
<dbReference type="Pfam" id="PF00501">
    <property type="entry name" value="AMP-binding"/>
    <property type="match status" value="1"/>
</dbReference>
<evidence type="ECO:0000313" key="4">
    <source>
        <dbReference type="Proteomes" id="UP001223144"/>
    </source>
</evidence>
<dbReference type="SUPFAM" id="SSF56801">
    <property type="entry name" value="Acetyl-CoA synthetase-like"/>
    <property type="match status" value="1"/>
</dbReference>
<name>A0ABT6HKV4_9ACTN</name>